<keyword evidence="2" id="KW-0479">Metal-binding</keyword>
<feature type="region of interest" description="Disordered" evidence="3">
    <location>
        <begin position="325"/>
        <end position="352"/>
    </location>
</feature>
<evidence type="ECO:0000313" key="6">
    <source>
        <dbReference type="EMBL" id="UYV79962.1"/>
    </source>
</evidence>
<proteinExistence type="predicted"/>
<feature type="domain" description="CCHC-type" evidence="4">
    <location>
        <begin position="1136"/>
        <end position="1152"/>
    </location>
</feature>
<dbReference type="InterPro" id="IPR008042">
    <property type="entry name" value="Retrotrans_Pao"/>
</dbReference>
<dbReference type="InterPro" id="IPR012337">
    <property type="entry name" value="RNaseH-like_sf"/>
</dbReference>
<dbReference type="InterPro" id="IPR038717">
    <property type="entry name" value="Tc1-like_DDE_dom"/>
</dbReference>
<dbReference type="Pfam" id="PF01498">
    <property type="entry name" value="HTH_Tnp_Tc3_2"/>
    <property type="match status" value="1"/>
</dbReference>
<feature type="region of interest" description="Disordered" evidence="3">
    <location>
        <begin position="1054"/>
        <end position="1076"/>
    </location>
</feature>
<dbReference type="Pfam" id="PF13358">
    <property type="entry name" value="DDE_3"/>
    <property type="match status" value="1"/>
</dbReference>
<dbReference type="InterPro" id="IPR036875">
    <property type="entry name" value="Znf_CCHC_sf"/>
</dbReference>
<feature type="region of interest" description="Disordered" evidence="3">
    <location>
        <begin position="849"/>
        <end position="880"/>
    </location>
</feature>
<evidence type="ECO:0000256" key="1">
    <source>
        <dbReference type="ARBA" id="ARBA00004123"/>
    </source>
</evidence>
<sequence length="2009" mass="228491">MQEDKEIDYKELEEEKDTVSQYYERWIDLRIMINHFLGALGKNTEALHGASSKKGLLPGTRVYRLPKLDMKICDGSSLEFGMSEKPSVVGVTLMKGVDPASIKEDAGIVVSSEQMVEETSKQITVEESKKAQLVKGHFAEDGEKAQVKKSVVEVDESHRAEVEKESVEADEEKGMDAKNIEEVELLYAEQGTDSKVAERLDAEQGTDSKIAEKLDAEQGTDSKVAEGLDAEQGTDSKVAERQDADLENGKDSEAETKDNGVGDSETAVKGYESVSNSKAVAEGANQVEISDGKAESIDDTKERVVRVPASRKLVEAGQIGDVEFKGQVPTLEKNLSLGDKSPERSGKSAKLERIANPVDYRNIVLSGSRSLKKISESYDFSKPADDTSGPSDDTSKPADDALASDPDSSKEDTGRNEPSPASITFKALETTDSKEIDLTILGNIAREHCAQGIAFEQSNVIRTLGLGWIQSEDCFLCEVQSLERTSATTTSEMLSFIAKLEDPLRWLAPVLVTGKIMVQRTPISTVSMPRRKILAHYEHMSEFETGRAIGLKEAGWSKRLIARHLCRSDAAIRRCWQKWVNNGSMQRQDGSGRPRATTEREDRAIVRMAVAVPQSTLSTIQRVTGTQVSKMTINRRLRERNLRDRRPLRCLPLTPVHRQVRLQWCRERSTWNCADWGRIVFSDESRFLLCPDDRRKRVWRRPRQRVDPGLTVEHHTGPQQGVMVWGAISFDSRTPLVVITGTLTVQRYVDDILRPVLLPFLSHHPGLTFQQDNARPHMARVTMDCLQSCRTLPRPARSPDLSSIEHIWDVMGRRLQPSRNKQNRTKNMMECLKYDRLIKRMREELEKVLNPKKGVSPQPDETFSDTSNSTSQRRVLPPKRKLPEFGGDVREWITFWSRFEDIHNDEDISDSDKYQYLVDCMLENSEAQQLVLSYPVSGKNYASVIKDLKERFGRDNMLIKVYVRDLLWLVIRSAQERKVNFKDLVTKLNSQIRHLSMLGVTTDKCADILYPVVESCLPEDVLISWQRSSEPEDLESLMKFLRREVNQTKDREMAYNKHSDSLAQPTPGKIETKKRSFDTRREIATTSGFMHSDISPTLREKFKCIFCDNGHTTQDCRKGMKMGMDQKNEKIKSYKRCFKCLLPGHRSRQCRKKVRCDFCKRDGHYAIMCRGIHHAETEIKSPQRPQNSTPTPGSSDVATVNEMSNCVSTKACLETLLVKVWGPKGSKVVRAVIDSGSSQSYILEHIVKNLGVPIIWEKKILIMKYLSELKWDQPVREDIVKKFVEWQSQIPELLSVRIPRWVMRDGFEQASLHVFCDASQDAYATCIYLRTVKNKEVNVQLVASKARVAPKKKLTILRLELMSCLIGSRLTKQVIKIVSESIAIPETNIWFWTDSSTALRWIQNEKPWATFVRNRVTEICSISNKENWHHVSGANIPADLPSRGSSVKKLIEHKWWEGPSFLWSKEASWNQFDPIFDEEEINKELKKTVNIAVNSTKDNFMDKHERYGDYHRIVRIVAYLLRFKRKTISDESRPGQHDKMSKEISVEEFEEAEKVVLRHIQLISFGRDDKRINKLNAFTDEYGLYQIKSQLYFGEDDYDTRCPIVLPGENQVVKLLIRKEHEIMSHAGIQTTRQLVRRRFWILKGKRTIRSIISACAMCRRYNSKRVQTESIPIPATRIGSTPAFGVIGVDLAGPLTSPVERKYGFVARRGRPSIVYSDNGLNFVGCNNLFKKVNWNDVLRYATVQHIKWNFNPPTAAFWGGWWERLVGLMNQLIRKVLGDKTVSYEELQTVICEVESAMNSRRLTAISEESGLVPITPAKFMCDNASCLFVPEADIVDSKFLKESHGKVQKLRETIRQRFRKENLGFLRQNIRNKTKSIKEAVFEKIKQSRPRAQLRGVVLHHDNARPHTSAQTLDFLDNSGVKFVKHSPYSPDLAPCNLFIYETARYTMTQSCRPSPSPLRRGGMFRKMMSGSTQTPMVLLAASSTKITGNGRGRNLTPPGCSPSCL</sequence>
<comment type="subcellular location">
    <subcellularLocation>
        <location evidence="1">Nucleus</location>
    </subcellularLocation>
</comment>
<feature type="domain" description="Integrase catalytic" evidence="5">
    <location>
        <begin position="1706"/>
        <end position="1827"/>
    </location>
</feature>
<reference evidence="6 7" key="1">
    <citation type="submission" date="2022-01" db="EMBL/GenBank/DDBJ databases">
        <title>A chromosomal length assembly of Cordylochernes scorpioides.</title>
        <authorList>
            <person name="Zeh D."/>
            <person name="Zeh J."/>
        </authorList>
    </citation>
    <scope>NUCLEOTIDE SEQUENCE [LARGE SCALE GENOMIC DNA]</scope>
    <source>
        <strain evidence="6">IN4F17</strain>
        <tissue evidence="6">Whole Body</tissue>
    </source>
</reference>
<dbReference type="PROSITE" id="PS50158">
    <property type="entry name" value="ZF_CCHC"/>
    <property type="match status" value="1"/>
</dbReference>
<feature type="non-terminal residue" evidence="6">
    <location>
        <position position="1"/>
    </location>
</feature>
<evidence type="ECO:0008006" key="8">
    <source>
        <dbReference type="Google" id="ProtNLM"/>
    </source>
</evidence>
<dbReference type="PANTHER" id="PTHR47331">
    <property type="entry name" value="PHD-TYPE DOMAIN-CONTAINING PROTEIN"/>
    <property type="match status" value="1"/>
</dbReference>
<dbReference type="Pfam" id="PF05380">
    <property type="entry name" value="Peptidase_A17"/>
    <property type="match status" value="1"/>
</dbReference>
<evidence type="ECO:0000256" key="3">
    <source>
        <dbReference type="SAM" id="MobiDB-lite"/>
    </source>
</evidence>
<dbReference type="SUPFAM" id="SSF46689">
    <property type="entry name" value="Homeodomain-like"/>
    <property type="match status" value="1"/>
</dbReference>
<evidence type="ECO:0000259" key="4">
    <source>
        <dbReference type="PROSITE" id="PS50158"/>
    </source>
</evidence>
<feature type="compositionally biased region" description="Basic and acidic residues" evidence="3">
    <location>
        <begin position="340"/>
        <end position="352"/>
    </location>
</feature>
<organism evidence="6 7">
    <name type="scientific">Cordylochernes scorpioides</name>
    <dbReference type="NCBI Taxonomy" id="51811"/>
    <lineage>
        <taxon>Eukaryota</taxon>
        <taxon>Metazoa</taxon>
        <taxon>Ecdysozoa</taxon>
        <taxon>Arthropoda</taxon>
        <taxon>Chelicerata</taxon>
        <taxon>Arachnida</taxon>
        <taxon>Pseudoscorpiones</taxon>
        <taxon>Cheliferoidea</taxon>
        <taxon>Chernetidae</taxon>
        <taxon>Cordylochernes</taxon>
    </lineage>
</organism>
<dbReference type="SMART" id="SM00343">
    <property type="entry name" value="ZnF_C2HC"/>
    <property type="match status" value="3"/>
</dbReference>
<keyword evidence="2" id="KW-0862">Zinc</keyword>
<evidence type="ECO:0000313" key="7">
    <source>
        <dbReference type="Proteomes" id="UP001235939"/>
    </source>
</evidence>
<keyword evidence="2" id="KW-0863">Zinc-finger</keyword>
<dbReference type="Gene3D" id="3.30.420.10">
    <property type="entry name" value="Ribonuclease H-like superfamily/Ribonuclease H"/>
    <property type="match status" value="3"/>
</dbReference>
<evidence type="ECO:0000256" key="2">
    <source>
        <dbReference type="PROSITE-ProRule" id="PRU00047"/>
    </source>
</evidence>
<dbReference type="Pfam" id="PF17921">
    <property type="entry name" value="Integrase_H2C2"/>
    <property type="match status" value="1"/>
</dbReference>
<dbReference type="InterPro" id="IPR041588">
    <property type="entry name" value="Integrase_H2C2"/>
</dbReference>
<dbReference type="InterPro" id="IPR009057">
    <property type="entry name" value="Homeodomain-like_sf"/>
</dbReference>
<gene>
    <name evidence="6" type="ORF">LAZ67_18001202</name>
</gene>
<feature type="compositionally biased region" description="Polar residues" evidence="3">
    <location>
        <begin position="859"/>
        <end position="873"/>
    </location>
</feature>
<dbReference type="Gene3D" id="4.10.60.10">
    <property type="entry name" value="Zinc finger, CCHC-type"/>
    <property type="match status" value="1"/>
</dbReference>
<dbReference type="InterPro" id="IPR005312">
    <property type="entry name" value="DUF1759"/>
</dbReference>
<name>A0ABY6LFI9_9ARAC</name>
<dbReference type="Proteomes" id="UP001235939">
    <property type="component" value="Chromosome 18"/>
</dbReference>
<feature type="region of interest" description="Disordered" evidence="3">
    <location>
        <begin position="159"/>
        <end position="178"/>
    </location>
</feature>
<dbReference type="Pfam" id="PF03564">
    <property type="entry name" value="DUF1759"/>
    <property type="match status" value="1"/>
</dbReference>
<feature type="region of interest" description="Disordered" evidence="3">
    <location>
        <begin position="199"/>
        <end position="278"/>
    </location>
</feature>
<dbReference type="InterPro" id="IPR001584">
    <property type="entry name" value="Integrase_cat-core"/>
</dbReference>
<accession>A0ABY6LFI9</accession>
<feature type="region of interest" description="Disordered" evidence="3">
    <location>
        <begin position="379"/>
        <end position="422"/>
    </location>
</feature>
<dbReference type="InterPro" id="IPR001878">
    <property type="entry name" value="Znf_CCHC"/>
</dbReference>
<dbReference type="EMBL" id="CP092880">
    <property type="protein sequence ID" value="UYV79962.1"/>
    <property type="molecule type" value="Genomic_DNA"/>
</dbReference>
<dbReference type="PROSITE" id="PS50994">
    <property type="entry name" value="INTEGRASE"/>
    <property type="match status" value="1"/>
</dbReference>
<evidence type="ECO:0000259" key="5">
    <source>
        <dbReference type="PROSITE" id="PS50994"/>
    </source>
</evidence>
<dbReference type="Gene3D" id="1.10.340.70">
    <property type="match status" value="1"/>
</dbReference>
<dbReference type="InterPro" id="IPR036397">
    <property type="entry name" value="RNaseH_sf"/>
</dbReference>
<keyword evidence="7" id="KW-1185">Reference proteome</keyword>
<protein>
    <recommendedName>
        <fullName evidence="8">Pro-Pol polyprotein</fullName>
    </recommendedName>
</protein>
<feature type="compositionally biased region" description="Basic and acidic residues" evidence="3">
    <location>
        <begin position="237"/>
        <end position="260"/>
    </location>
</feature>
<dbReference type="InterPro" id="IPR002492">
    <property type="entry name" value="Transposase_Tc1-like"/>
</dbReference>
<dbReference type="SUPFAM" id="SSF53098">
    <property type="entry name" value="Ribonuclease H-like"/>
    <property type="match status" value="1"/>
</dbReference>
<dbReference type="SUPFAM" id="SSF57756">
    <property type="entry name" value="Retrovirus zinc finger-like domains"/>
    <property type="match status" value="1"/>
</dbReference>